<accession>A0A9R0IVH2</accession>
<dbReference type="CDD" id="cd20406">
    <property type="entry name" value="Tudor_Agenet_AtDUF_rpt2_4"/>
    <property type="match status" value="1"/>
</dbReference>
<sequence length="220" mass="25630">MGDALRSSGGHPVMPRNEKKIDAEKPRQETFREGMLVEVKSDEDGYHRSWYGVTIIRLFGMDNFLVEYDSLKTNDENQPLREEVSPTDVRSLPPCNLHHGHYKRLDEVDVWCAGGWWIGEIYKVLNRKKYIVQFAFTDDKREVDHSSLRSHQDWIHGKWITSKVHKGDISTSYSPAACSRIPGCLDCATHCSPAVFDMLLYDHFRLRYWKNCQRESLCSY</sequence>
<evidence type="ECO:0000313" key="3">
    <source>
        <dbReference type="Proteomes" id="UP000813463"/>
    </source>
</evidence>
<feature type="region of interest" description="Disordered" evidence="1">
    <location>
        <begin position="1"/>
        <end position="27"/>
    </location>
</feature>
<dbReference type="InterPro" id="IPR008395">
    <property type="entry name" value="Agenet-like_dom"/>
</dbReference>
<feature type="domain" description="Agenet" evidence="2">
    <location>
        <begin position="29"/>
        <end position="97"/>
    </location>
</feature>
<dbReference type="PANTHER" id="PTHR31917">
    <property type="entry name" value="AGENET DOMAIN-CONTAINING PROTEIN-RELATED"/>
    <property type="match status" value="1"/>
</dbReference>
<reference evidence="3" key="1">
    <citation type="journal article" date="2021" name="Nat. Commun.">
        <title>Genomic analyses provide insights into spinach domestication and the genetic basis of agronomic traits.</title>
        <authorList>
            <person name="Cai X."/>
            <person name="Sun X."/>
            <person name="Xu C."/>
            <person name="Sun H."/>
            <person name="Wang X."/>
            <person name="Ge C."/>
            <person name="Zhang Z."/>
            <person name="Wang Q."/>
            <person name="Fei Z."/>
            <person name="Jiao C."/>
            <person name="Wang Q."/>
        </authorList>
    </citation>
    <scope>NUCLEOTIDE SEQUENCE [LARGE SCALE GENOMIC DNA]</scope>
    <source>
        <strain evidence="3">cv. Varoflay</strain>
    </source>
</reference>
<evidence type="ECO:0000256" key="1">
    <source>
        <dbReference type="SAM" id="MobiDB-lite"/>
    </source>
</evidence>
<evidence type="ECO:0000259" key="2">
    <source>
        <dbReference type="SMART" id="SM00743"/>
    </source>
</evidence>
<dbReference type="CDD" id="cd20405">
    <property type="entry name" value="Tudor_Agenet_AtDUF_rpt1_3"/>
    <property type="match status" value="1"/>
</dbReference>
<dbReference type="Pfam" id="PF05641">
    <property type="entry name" value="Agenet"/>
    <property type="match status" value="1"/>
</dbReference>
<reference evidence="4" key="2">
    <citation type="submission" date="2025-08" db="UniProtKB">
        <authorList>
            <consortium name="RefSeq"/>
        </authorList>
    </citation>
    <scope>IDENTIFICATION</scope>
    <source>
        <tissue evidence="4">Leaf</tissue>
    </source>
</reference>
<keyword evidence="3" id="KW-1185">Reference proteome</keyword>
<feature type="domain" description="Agenet" evidence="2">
    <location>
        <begin position="100"/>
        <end position="156"/>
    </location>
</feature>
<dbReference type="SMART" id="SM00743">
    <property type="entry name" value="Agenet"/>
    <property type="match status" value="2"/>
</dbReference>
<dbReference type="AlphaFoldDB" id="A0A9R0IVH2"/>
<name>A0A9R0IVH2_SPIOL</name>
<proteinExistence type="predicted"/>
<protein>
    <submittedName>
        <fullName evidence="4">Protein AGENET DOMAIN (AGD)-CONTAINING P1-like isoform X2</fullName>
    </submittedName>
</protein>
<dbReference type="PANTHER" id="PTHR31917:SF147">
    <property type="entry name" value="AGENET DOMAIN-CONTAINING PROTEIN"/>
    <property type="match status" value="1"/>
</dbReference>
<evidence type="ECO:0000313" key="4">
    <source>
        <dbReference type="RefSeq" id="XP_021856377.1"/>
    </source>
</evidence>
<gene>
    <name evidence="4" type="primary">LOC110795666</name>
</gene>
<dbReference type="InterPro" id="IPR014002">
    <property type="entry name" value="Agenet_dom_plant"/>
</dbReference>
<feature type="compositionally biased region" description="Basic and acidic residues" evidence="1">
    <location>
        <begin position="16"/>
        <end position="27"/>
    </location>
</feature>
<organism evidence="3 4">
    <name type="scientific">Spinacia oleracea</name>
    <name type="common">Spinach</name>
    <dbReference type="NCBI Taxonomy" id="3562"/>
    <lineage>
        <taxon>Eukaryota</taxon>
        <taxon>Viridiplantae</taxon>
        <taxon>Streptophyta</taxon>
        <taxon>Embryophyta</taxon>
        <taxon>Tracheophyta</taxon>
        <taxon>Spermatophyta</taxon>
        <taxon>Magnoliopsida</taxon>
        <taxon>eudicotyledons</taxon>
        <taxon>Gunneridae</taxon>
        <taxon>Pentapetalae</taxon>
        <taxon>Caryophyllales</taxon>
        <taxon>Chenopodiaceae</taxon>
        <taxon>Chenopodioideae</taxon>
        <taxon>Anserineae</taxon>
        <taxon>Spinacia</taxon>
    </lineage>
</organism>
<dbReference type="RefSeq" id="XP_021856377.1">
    <property type="nucleotide sequence ID" value="XM_022000685.2"/>
</dbReference>
<dbReference type="GeneID" id="110795666"/>
<dbReference type="Proteomes" id="UP000813463">
    <property type="component" value="Chromosome 6"/>
</dbReference>